<dbReference type="Pfam" id="PF00443">
    <property type="entry name" value="UCH"/>
    <property type="match status" value="1"/>
</dbReference>
<sequence>MPVKSGEDGNEVDIEVIRDIVRQLPSHPSSVVISPVISQTEPEVINPGEEEVAESAPSGFVVAVDPADRWPCYESKSSDAQGYAIKGIPNLGNTCYLSAVLQCLFVLGKLRERMLTLDGPKSLITEVLEELFLEASAAGGVLNPIKLLNCLNLRDPSGFQIGTMEDSHDLLTALRAIWNESDKNNNKQSDAPTMMDSIFRFEMARTLSCKKCGHSSAAVRYPFEDLLLGFPSKGHPTKSAALPQTSESPGWAGSRKRVIARQLFPEDVQGSVDSEVFDVETLEVGEFMIDHALIKMP</sequence>
<keyword evidence="2" id="KW-0378">Hydrolase</keyword>
<dbReference type="GO" id="GO:0016579">
    <property type="term" value="P:protein deubiquitination"/>
    <property type="evidence" value="ECO:0007669"/>
    <property type="project" value="InterPro"/>
</dbReference>
<organism evidence="2">
    <name type="scientific">Zea mays</name>
    <name type="common">Maize</name>
    <dbReference type="NCBI Taxonomy" id="4577"/>
    <lineage>
        <taxon>Eukaryota</taxon>
        <taxon>Viridiplantae</taxon>
        <taxon>Streptophyta</taxon>
        <taxon>Embryophyta</taxon>
        <taxon>Tracheophyta</taxon>
        <taxon>Spermatophyta</taxon>
        <taxon>Magnoliopsida</taxon>
        <taxon>Liliopsida</taxon>
        <taxon>Poales</taxon>
        <taxon>Poaceae</taxon>
        <taxon>PACMAD clade</taxon>
        <taxon>Panicoideae</taxon>
        <taxon>Andropogonodae</taxon>
        <taxon>Andropogoneae</taxon>
        <taxon>Tripsacinae</taxon>
        <taxon>Zea</taxon>
    </lineage>
</organism>
<dbReference type="Gene3D" id="3.90.70.10">
    <property type="entry name" value="Cysteine proteinases"/>
    <property type="match status" value="1"/>
</dbReference>
<accession>A0A1D6KJS0</accession>
<evidence type="ECO:0000256" key="1">
    <source>
        <dbReference type="ARBA" id="ARBA00009085"/>
    </source>
</evidence>
<dbReference type="ExpressionAtlas" id="A0A1D6KJS0">
    <property type="expression patterns" value="baseline and differential"/>
</dbReference>
<gene>
    <name evidence="2" type="ORF">ZEAMMB73_Zm00001d031587</name>
</gene>
<dbReference type="SUPFAM" id="SSF54001">
    <property type="entry name" value="Cysteine proteinases"/>
    <property type="match status" value="1"/>
</dbReference>
<dbReference type="PANTHER" id="PTHR24006">
    <property type="entry name" value="UBIQUITIN CARBOXYL-TERMINAL HYDROLASE"/>
    <property type="match status" value="1"/>
</dbReference>
<dbReference type="EMBL" id="CM007647">
    <property type="protein sequence ID" value="ONM03175.1"/>
    <property type="molecule type" value="Genomic_DNA"/>
</dbReference>
<dbReference type="InterPro" id="IPR001394">
    <property type="entry name" value="Peptidase_C19_UCH"/>
</dbReference>
<dbReference type="InterPro" id="IPR028889">
    <property type="entry name" value="USP"/>
</dbReference>
<name>A0A1D6KJS0_MAIZE</name>
<comment type="similarity">
    <text evidence="1">Belongs to the peptidase C19 family.</text>
</comment>
<dbReference type="PANTHER" id="PTHR24006:SF807">
    <property type="entry name" value="OS08G0527100 PROTEIN"/>
    <property type="match status" value="1"/>
</dbReference>
<protein>
    <submittedName>
        <fullName evidence="2">Ubiquitin carboxyl-terminal hydrolase 2</fullName>
    </submittedName>
</protein>
<dbReference type="InterPro" id="IPR038765">
    <property type="entry name" value="Papain-like_cys_pep_sf"/>
</dbReference>
<dbReference type="InterPro" id="IPR050164">
    <property type="entry name" value="Peptidase_C19"/>
</dbReference>
<evidence type="ECO:0000313" key="2">
    <source>
        <dbReference type="EMBL" id="ONM03175.1"/>
    </source>
</evidence>
<dbReference type="PROSITE" id="PS00972">
    <property type="entry name" value="USP_1"/>
    <property type="match status" value="1"/>
</dbReference>
<proteinExistence type="inferred from homology"/>
<reference evidence="2" key="1">
    <citation type="submission" date="2015-12" db="EMBL/GenBank/DDBJ databases">
        <title>Update maize B73 reference genome by single molecule sequencing technologies.</title>
        <authorList>
            <consortium name="Maize Genome Sequencing Project"/>
            <person name="Ware D."/>
        </authorList>
    </citation>
    <scope>NUCLEOTIDE SEQUENCE [LARGE SCALE GENOMIC DNA]</scope>
    <source>
        <tissue evidence="2">Seedling</tissue>
    </source>
</reference>
<dbReference type="InterPro" id="IPR018200">
    <property type="entry name" value="USP_CS"/>
</dbReference>
<dbReference type="AlphaFoldDB" id="A0A1D6KJS0"/>
<dbReference type="GO" id="GO:0004843">
    <property type="term" value="F:cysteine-type deubiquitinase activity"/>
    <property type="evidence" value="ECO:0007669"/>
    <property type="project" value="InterPro"/>
</dbReference>
<dbReference type="PROSITE" id="PS50235">
    <property type="entry name" value="USP_3"/>
    <property type="match status" value="1"/>
</dbReference>